<feature type="non-terminal residue" evidence="9">
    <location>
        <position position="1"/>
    </location>
</feature>
<dbReference type="PROSITE" id="PS51296">
    <property type="entry name" value="RIESKE"/>
    <property type="match status" value="1"/>
</dbReference>
<gene>
    <name evidence="9" type="ORF">GSTENG00033345001</name>
</gene>
<dbReference type="InterPro" id="IPR023753">
    <property type="entry name" value="FAD/NAD-binding_dom"/>
</dbReference>
<feature type="non-terminal residue" evidence="9">
    <location>
        <position position="415"/>
    </location>
</feature>
<reference evidence="9" key="1">
    <citation type="journal article" date="2004" name="Nature">
        <title>Genome duplication in the teleost fish Tetraodon nigroviridis reveals the early vertebrate proto-karyotype.</title>
        <authorList>
            <person name="Jaillon O."/>
            <person name="Aury J.-M."/>
            <person name="Brunet F."/>
            <person name="Petit J.-L."/>
            <person name="Stange-Thomann N."/>
            <person name="Mauceli E."/>
            <person name="Bouneau L."/>
            <person name="Fischer C."/>
            <person name="Ozouf-Costaz C."/>
            <person name="Bernot A."/>
            <person name="Nicaud S."/>
            <person name="Jaffe D."/>
            <person name="Fisher S."/>
            <person name="Lutfalla G."/>
            <person name="Dossat C."/>
            <person name="Segurens B."/>
            <person name="Dasilva C."/>
            <person name="Salanoubat M."/>
            <person name="Levy M."/>
            <person name="Boudet N."/>
            <person name="Castellano S."/>
            <person name="Anthouard V."/>
            <person name="Jubin C."/>
            <person name="Castelli V."/>
            <person name="Katinka M."/>
            <person name="Vacherie B."/>
            <person name="Biemont C."/>
            <person name="Skalli Z."/>
            <person name="Cattolico L."/>
            <person name="Poulain J."/>
            <person name="De Berardinis V."/>
            <person name="Cruaud C."/>
            <person name="Duprat S."/>
            <person name="Brottier P."/>
            <person name="Coutanceau J.-P."/>
            <person name="Gouzy J."/>
            <person name="Parra G."/>
            <person name="Lardier G."/>
            <person name="Chapple C."/>
            <person name="McKernan K.J."/>
            <person name="McEwan P."/>
            <person name="Bosak S."/>
            <person name="Kellis M."/>
            <person name="Volff J.-N."/>
            <person name="Guigo R."/>
            <person name="Zody M.C."/>
            <person name="Mesirov J."/>
            <person name="Lindblad-Toh K."/>
            <person name="Birren B."/>
            <person name="Nusbaum C."/>
            <person name="Kahn D."/>
            <person name="Robinson-Rechavi M."/>
            <person name="Laudet V."/>
            <person name="Schachter V."/>
            <person name="Quetier F."/>
            <person name="Saurin W."/>
            <person name="Scarpelli C."/>
            <person name="Wincker P."/>
            <person name="Lander E.S."/>
            <person name="Weissenbach J."/>
            <person name="Roest Crollius H."/>
        </authorList>
    </citation>
    <scope>NUCLEOTIDE SEQUENCE [LARGE SCALE GENOMIC DNA]</scope>
</reference>
<dbReference type="InterPro" id="IPR050446">
    <property type="entry name" value="FAD-oxidoreductase/Apoptosis"/>
</dbReference>
<protein>
    <submittedName>
        <fullName evidence="9">(spotted green pufferfish) hypothetical protein</fullName>
    </submittedName>
</protein>
<keyword evidence="6" id="KW-0408">Iron</keyword>
<dbReference type="GO" id="GO:0005737">
    <property type="term" value="C:cytoplasm"/>
    <property type="evidence" value="ECO:0007669"/>
    <property type="project" value="TreeGrafter"/>
</dbReference>
<dbReference type="FunFam" id="2.102.10.10:FF:000003">
    <property type="entry name" value="apoptosis-inducing factor 3 isoform X2"/>
    <property type="match status" value="1"/>
</dbReference>
<keyword evidence="4" id="KW-0274">FAD</keyword>
<dbReference type="GO" id="GO:0046872">
    <property type="term" value="F:metal ion binding"/>
    <property type="evidence" value="ECO:0007669"/>
    <property type="project" value="UniProtKB-KW"/>
</dbReference>
<dbReference type="PANTHER" id="PTHR43557">
    <property type="entry name" value="APOPTOSIS-INDUCING FACTOR 1"/>
    <property type="match status" value="1"/>
</dbReference>
<sequence length="415" mass="44952">RMKEVTVGEKKVLLVCSQGRYSAVGSQCSHYNAPLVKGALFGERVRCPFHGACFNVRTGDIEEYPGLDSLPSYKVKVENGMVYVTVQKHSLKLTKRVKEMCSRKPDIKHTILLIGGGPAALVCAETLRQNCYEGRIVMVTKDTLPPFDKPKLSKVRRGAGGVNCSAIDKVELGYLVAVFRGEVFFFSSGTQSGQRQRSPPLSGLLSAVRNRGVDTERGEANKGDAVTLTERTSLKENSASQVVSVDTVDKAVELNDGSSHNYDQLLISTGCRARPLGCPGWDLQGVKLLQTHDDAKEIHASCQERNVVVIGASFIVSLDMIIVGMTWTGMEVASYLSNKAASVAVVGTSSYPFQKSLGQEIGKMCMQMFEEKNVKFYMNDGVTEIRGNNGKVAVKEVVLKSGTVLEADVVVAGIG</sequence>
<keyword evidence="7" id="KW-0411">Iron-sulfur</keyword>
<evidence type="ECO:0000313" key="9">
    <source>
        <dbReference type="EMBL" id="CAG11392.1"/>
    </source>
</evidence>
<evidence type="ECO:0000256" key="6">
    <source>
        <dbReference type="ARBA" id="ARBA00023004"/>
    </source>
</evidence>
<comment type="caution">
    <text evidence="9">The sequence shown here is derived from an EMBL/GenBank/DDBJ whole genome shotgun (WGS) entry which is preliminary data.</text>
</comment>
<dbReference type="GO" id="GO:0016651">
    <property type="term" value="F:oxidoreductase activity, acting on NAD(P)H"/>
    <property type="evidence" value="ECO:0007669"/>
    <property type="project" value="TreeGrafter"/>
</dbReference>
<proteinExistence type="predicted"/>
<dbReference type="Gene3D" id="2.102.10.10">
    <property type="entry name" value="Rieske [2Fe-2S] iron-sulphur domain"/>
    <property type="match status" value="1"/>
</dbReference>
<evidence type="ECO:0000256" key="2">
    <source>
        <dbReference type="ARBA" id="ARBA00022714"/>
    </source>
</evidence>
<accession>Q4RJP0</accession>
<dbReference type="Gene3D" id="3.50.50.60">
    <property type="entry name" value="FAD/NAD(P)-binding domain"/>
    <property type="match status" value="4"/>
</dbReference>
<dbReference type="EMBL" id="CAAE01015036">
    <property type="protein sequence ID" value="CAG11392.1"/>
    <property type="molecule type" value="Genomic_DNA"/>
</dbReference>
<keyword evidence="5" id="KW-0560">Oxidoreductase</keyword>
<dbReference type="PANTHER" id="PTHR43557:SF7">
    <property type="entry name" value="RIESKE DOMAIN-CONTAINING PROTEIN"/>
    <property type="match status" value="1"/>
</dbReference>
<evidence type="ECO:0000256" key="3">
    <source>
        <dbReference type="ARBA" id="ARBA00022723"/>
    </source>
</evidence>
<keyword evidence="3" id="KW-0479">Metal-binding</keyword>
<dbReference type="InterPro" id="IPR036922">
    <property type="entry name" value="Rieske_2Fe-2S_sf"/>
</dbReference>
<evidence type="ECO:0000256" key="5">
    <source>
        <dbReference type="ARBA" id="ARBA00023002"/>
    </source>
</evidence>
<dbReference type="PRINTS" id="PR00368">
    <property type="entry name" value="FADPNR"/>
</dbReference>
<evidence type="ECO:0000259" key="8">
    <source>
        <dbReference type="PROSITE" id="PS51296"/>
    </source>
</evidence>
<evidence type="ECO:0000256" key="7">
    <source>
        <dbReference type="ARBA" id="ARBA00023014"/>
    </source>
</evidence>
<dbReference type="KEGG" id="tng:GSTEN00033345G001"/>
<dbReference type="Pfam" id="PF07992">
    <property type="entry name" value="Pyr_redox_2"/>
    <property type="match status" value="1"/>
</dbReference>
<dbReference type="OrthoDB" id="432169at2759"/>
<dbReference type="SUPFAM" id="SSF51905">
    <property type="entry name" value="FAD/NAD(P)-binding domain"/>
    <property type="match status" value="1"/>
</dbReference>
<dbReference type="InterPro" id="IPR017941">
    <property type="entry name" value="Rieske_2Fe-2S"/>
</dbReference>
<dbReference type="GO" id="GO:0051537">
    <property type="term" value="F:2 iron, 2 sulfur cluster binding"/>
    <property type="evidence" value="ECO:0007669"/>
    <property type="project" value="UniProtKB-KW"/>
</dbReference>
<dbReference type="Pfam" id="PF00355">
    <property type="entry name" value="Rieske"/>
    <property type="match status" value="1"/>
</dbReference>
<evidence type="ECO:0000256" key="4">
    <source>
        <dbReference type="ARBA" id="ARBA00022827"/>
    </source>
</evidence>
<dbReference type="SUPFAM" id="SSF50022">
    <property type="entry name" value="ISP domain"/>
    <property type="match status" value="1"/>
</dbReference>
<organism evidence="9">
    <name type="scientific">Tetraodon nigroviridis</name>
    <name type="common">Spotted green pufferfish</name>
    <name type="synonym">Chelonodon nigroviridis</name>
    <dbReference type="NCBI Taxonomy" id="99883"/>
    <lineage>
        <taxon>Eukaryota</taxon>
        <taxon>Metazoa</taxon>
        <taxon>Chordata</taxon>
        <taxon>Craniata</taxon>
        <taxon>Vertebrata</taxon>
        <taxon>Euteleostomi</taxon>
        <taxon>Actinopterygii</taxon>
        <taxon>Neopterygii</taxon>
        <taxon>Teleostei</taxon>
        <taxon>Neoteleostei</taxon>
        <taxon>Acanthomorphata</taxon>
        <taxon>Eupercaria</taxon>
        <taxon>Tetraodontiformes</taxon>
        <taxon>Tetradontoidea</taxon>
        <taxon>Tetraodontidae</taxon>
        <taxon>Tetraodon</taxon>
    </lineage>
</organism>
<keyword evidence="2" id="KW-0001">2Fe-2S</keyword>
<dbReference type="AlphaFoldDB" id="Q4RJP0"/>
<keyword evidence="1" id="KW-0285">Flavoprotein</keyword>
<name>Q4RJP0_TETNG</name>
<dbReference type="InterPro" id="IPR036188">
    <property type="entry name" value="FAD/NAD-bd_sf"/>
</dbReference>
<feature type="domain" description="Rieske" evidence="8">
    <location>
        <begin position="1"/>
        <end position="84"/>
    </location>
</feature>
<reference evidence="9" key="2">
    <citation type="submission" date="2004-02" db="EMBL/GenBank/DDBJ databases">
        <authorList>
            <consortium name="Genoscope"/>
            <consortium name="Whitehead Institute Centre for Genome Research"/>
        </authorList>
    </citation>
    <scope>NUCLEOTIDE SEQUENCE</scope>
</reference>
<evidence type="ECO:0000256" key="1">
    <source>
        <dbReference type="ARBA" id="ARBA00022630"/>
    </source>
</evidence>
<dbReference type="CDD" id="cd03478">
    <property type="entry name" value="Rieske_AIFL_N"/>
    <property type="match status" value="1"/>
</dbReference>